<protein>
    <submittedName>
        <fullName evidence="1">Uncharacterized protein</fullName>
    </submittedName>
</protein>
<organism evidence="1 2">
    <name type="scientific">Phytophthora rubi</name>
    <dbReference type="NCBI Taxonomy" id="129364"/>
    <lineage>
        <taxon>Eukaryota</taxon>
        <taxon>Sar</taxon>
        <taxon>Stramenopiles</taxon>
        <taxon>Oomycota</taxon>
        <taxon>Peronosporomycetes</taxon>
        <taxon>Peronosporales</taxon>
        <taxon>Peronosporaceae</taxon>
        <taxon>Phytophthora</taxon>
    </lineage>
</organism>
<gene>
    <name evidence="1" type="ORF">PR001_g6067</name>
</gene>
<evidence type="ECO:0000313" key="1">
    <source>
        <dbReference type="EMBL" id="KAE9042736.1"/>
    </source>
</evidence>
<comment type="caution">
    <text evidence="1">The sequence shown here is derived from an EMBL/GenBank/DDBJ whole genome shotgun (WGS) entry which is preliminary data.</text>
</comment>
<proteinExistence type="predicted"/>
<dbReference type="AlphaFoldDB" id="A0A6A3NNX5"/>
<accession>A0A6A3NNX5</accession>
<name>A0A6A3NNX5_9STRA</name>
<evidence type="ECO:0000313" key="2">
    <source>
        <dbReference type="Proteomes" id="UP000429607"/>
    </source>
</evidence>
<reference evidence="1 2" key="1">
    <citation type="submission" date="2018-09" db="EMBL/GenBank/DDBJ databases">
        <title>Genomic investigation of the strawberry pathogen Phytophthora fragariae indicates pathogenicity is determined by transcriptional variation in three key races.</title>
        <authorList>
            <person name="Adams T.M."/>
            <person name="Armitage A.D."/>
            <person name="Sobczyk M.K."/>
            <person name="Bates H.J."/>
            <person name="Dunwell J.M."/>
            <person name="Nellist C.F."/>
            <person name="Harrison R.J."/>
        </authorList>
    </citation>
    <scope>NUCLEOTIDE SEQUENCE [LARGE SCALE GENOMIC DNA]</scope>
    <source>
        <strain evidence="1 2">SCRP249</strain>
    </source>
</reference>
<sequence length="75" mass="7684">MGLSVAQTLLRPSSAAPMMEDGPVIGAADDGGWARFLLVAVRSTLGAHGIRVVNALLQAAARSATCSCSRSSKRT</sequence>
<dbReference type="Proteomes" id="UP000429607">
    <property type="component" value="Unassembled WGS sequence"/>
</dbReference>
<dbReference type="EMBL" id="QXFV01000280">
    <property type="protein sequence ID" value="KAE9042736.1"/>
    <property type="molecule type" value="Genomic_DNA"/>
</dbReference>